<dbReference type="OrthoDB" id="194358at2759"/>
<sequence>MTEQGASDDAEVRKDGKKIIIVCSPSGLRGRYAFKPSQFKGALRKLVTFYAKKHFVPEDACKWYCASWAEPAEGQTRIKPLIKGELDVSLSLSKYIELHGETRKVVRGCEIGYVCVGVKFTKKRCEMQWLTPEEAFARQFGLGSLTYPARHLASPTLGLADMSMEEDTTPIWASLPLHILERVYRHLNNPDDLACAMLVCKQWSLDSPEQRMRAMATGLVADKDDLDSVADYCFNGERLGGNVTLMQFAVMHKQDVQAVRGLLAIGVKPDPHSLKFAVLCNSPVARGYKTTNDCSNLEPHIIDWHKWREDQPPCEDHIAIARALIDAGLEVDFVFPDACKVGHRGMVAALIDTGKVSADVMDAAVGHIGLVNFEDFAMIRLLVERGANINVASDLSKNVMNPLFNAIMHCDANMVRLLIEVGADVNQKDANITPLALASYPGGQPEEADPDFWEIRDILKAAGAVL</sequence>
<dbReference type="InterPro" id="IPR002110">
    <property type="entry name" value="Ankyrin_rpt"/>
</dbReference>
<evidence type="ECO:0000259" key="2">
    <source>
        <dbReference type="Pfam" id="PF12937"/>
    </source>
</evidence>
<dbReference type="GeneID" id="8249229"/>
<protein>
    <recommendedName>
        <fullName evidence="2">F-box domain-containing protein</fullName>
    </recommendedName>
</protein>
<dbReference type="InterPro" id="IPR036047">
    <property type="entry name" value="F-box-like_dom_sf"/>
</dbReference>
<dbReference type="Pfam" id="PF12937">
    <property type="entry name" value="F-box-like"/>
    <property type="match status" value="1"/>
</dbReference>
<dbReference type="PROSITE" id="PS50088">
    <property type="entry name" value="ANK_REPEAT"/>
    <property type="match status" value="1"/>
</dbReference>
<dbReference type="InParanoid" id="C1EHS0"/>
<dbReference type="PROSITE" id="PS50297">
    <property type="entry name" value="ANK_REP_REGION"/>
    <property type="match status" value="1"/>
</dbReference>
<evidence type="ECO:0000256" key="1">
    <source>
        <dbReference type="PROSITE-ProRule" id="PRU00023"/>
    </source>
</evidence>
<dbReference type="EMBL" id="CP001333">
    <property type="protein sequence ID" value="ACO67733.1"/>
    <property type="molecule type" value="Genomic_DNA"/>
</dbReference>
<dbReference type="KEGG" id="mis:MICPUN_64323"/>
<evidence type="ECO:0000313" key="4">
    <source>
        <dbReference type="Proteomes" id="UP000002009"/>
    </source>
</evidence>
<dbReference type="RefSeq" id="XP_002506475.1">
    <property type="nucleotide sequence ID" value="XM_002506429.1"/>
</dbReference>
<feature type="repeat" description="ANK" evidence="1">
    <location>
        <begin position="398"/>
        <end position="430"/>
    </location>
</feature>
<dbReference type="SMART" id="SM00248">
    <property type="entry name" value="ANK"/>
    <property type="match status" value="3"/>
</dbReference>
<dbReference type="SUPFAM" id="SSF81383">
    <property type="entry name" value="F-box domain"/>
    <property type="match status" value="1"/>
</dbReference>
<dbReference type="InterPro" id="IPR036770">
    <property type="entry name" value="Ankyrin_rpt-contain_sf"/>
</dbReference>
<dbReference type="Proteomes" id="UP000002009">
    <property type="component" value="Chromosome 15"/>
</dbReference>
<dbReference type="SUPFAM" id="SSF48403">
    <property type="entry name" value="Ankyrin repeat"/>
    <property type="match status" value="1"/>
</dbReference>
<feature type="domain" description="F-box" evidence="2">
    <location>
        <begin position="172"/>
        <end position="203"/>
    </location>
</feature>
<evidence type="ECO:0000313" key="3">
    <source>
        <dbReference type="EMBL" id="ACO67733.1"/>
    </source>
</evidence>
<reference evidence="3 4" key="1">
    <citation type="journal article" date="2009" name="Science">
        <title>Green evolution and dynamic adaptations revealed by genomes of the marine picoeukaryotes Micromonas.</title>
        <authorList>
            <person name="Worden A.Z."/>
            <person name="Lee J.H."/>
            <person name="Mock T."/>
            <person name="Rouze P."/>
            <person name="Simmons M.P."/>
            <person name="Aerts A.L."/>
            <person name="Allen A.E."/>
            <person name="Cuvelier M.L."/>
            <person name="Derelle E."/>
            <person name="Everett M.V."/>
            <person name="Foulon E."/>
            <person name="Grimwood J."/>
            <person name="Gundlach H."/>
            <person name="Henrissat B."/>
            <person name="Napoli C."/>
            <person name="McDonald S.M."/>
            <person name="Parker M.S."/>
            <person name="Rombauts S."/>
            <person name="Salamov A."/>
            <person name="Von Dassow P."/>
            <person name="Badger J.H."/>
            <person name="Coutinho P.M."/>
            <person name="Demir E."/>
            <person name="Dubchak I."/>
            <person name="Gentemann C."/>
            <person name="Eikrem W."/>
            <person name="Gready J.E."/>
            <person name="John U."/>
            <person name="Lanier W."/>
            <person name="Lindquist E.A."/>
            <person name="Lucas S."/>
            <person name="Mayer K.F."/>
            <person name="Moreau H."/>
            <person name="Not F."/>
            <person name="Otillar R."/>
            <person name="Panaud O."/>
            <person name="Pangilinan J."/>
            <person name="Paulsen I."/>
            <person name="Piegu B."/>
            <person name="Poliakov A."/>
            <person name="Robbens S."/>
            <person name="Schmutz J."/>
            <person name="Toulza E."/>
            <person name="Wyss T."/>
            <person name="Zelensky A."/>
            <person name="Zhou K."/>
            <person name="Armbrust E.V."/>
            <person name="Bhattacharya D."/>
            <person name="Goodenough U.W."/>
            <person name="Van de Peer Y."/>
            <person name="Grigoriev I.V."/>
        </authorList>
    </citation>
    <scope>NUCLEOTIDE SEQUENCE [LARGE SCALE GENOMIC DNA]</scope>
    <source>
        <strain evidence="4">RCC299 / NOUM17</strain>
    </source>
</reference>
<dbReference type="Gene3D" id="1.20.1280.50">
    <property type="match status" value="1"/>
</dbReference>
<keyword evidence="4" id="KW-1185">Reference proteome</keyword>
<name>C1EHS0_MICCC</name>
<gene>
    <name evidence="3" type="ORF">MICPUN_64323</name>
</gene>
<accession>C1EHS0</accession>
<keyword evidence="1" id="KW-0040">ANK repeat</keyword>
<dbReference type="Gene3D" id="1.25.40.20">
    <property type="entry name" value="Ankyrin repeat-containing domain"/>
    <property type="match status" value="1"/>
</dbReference>
<dbReference type="AlphaFoldDB" id="C1EHS0"/>
<dbReference type="InterPro" id="IPR001810">
    <property type="entry name" value="F-box_dom"/>
</dbReference>
<organism evidence="3 4">
    <name type="scientific">Micromonas commoda (strain RCC299 / NOUM17 / CCMP2709)</name>
    <name type="common">Picoplanktonic green alga</name>
    <dbReference type="NCBI Taxonomy" id="296587"/>
    <lineage>
        <taxon>Eukaryota</taxon>
        <taxon>Viridiplantae</taxon>
        <taxon>Chlorophyta</taxon>
        <taxon>Mamiellophyceae</taxon>
        <taxon>Mamiellales</taxon>
        <taxon>Mamiellaceae</taxon>
        <taxon>Micromonas</taxon>
    </lineage>
</organism>
<proteinExistence type="predicted"/>
<dbReference type="Pfam" id="PF13637">
    <property type="entry name" value="Ank_4"/>
    <property type="match status" value="1"/>
</dbReference>